<dbReference type="Pfam" id="PF00612">
    <property type="entry name" value="IQ"/>
    <property type="match status" value="1"/>
</dbReference>
<evidence type="ECO:0008006" key="4">
    <source>
        <dbReference type="Google" id="ProtNLM"/>
    </source>
</evidence>
<dbReference type="Proteomes" id="UP001153148">
    <property type="component" value="Unassembled WGS sequence"/>
</dbReference>
<gene>
    <name evidence="2" type="ORF">TPAB3V08_LOCUS1099</name>
</gene>
<evidence type="ECO:0000256" key="1">
    <source>
        <dbReference type="SAM" id="MobiDB-lite"/>
    </source>
</evidence>
<accession>A0ABN7NLL7</accession>
<organism evidence="2 3">
    <name type="scientific">Timema podura</name>
    <name type="common">Walking stick</name>
    <dbReference type="NCBI Taxonomy" id="61482"/>
    <lineage>
        <taxon>Eukaryota</taxon>
        <taxon>Metazoa</taxon>
        <taxon>Ecdysozoa</taxon>
        <taxon>Arthropoda</taxon>
        <taxon>Hexapoda</taxon>
        <taxon>Insecta</taxon>
        <taxon>Pterygota</taxon>
        <taxon>Neoptera</taxon>
        <taxon>Polyneoptera</taxon>
        <taxon>Phasmatodea</taxon>
        <taxon>Timematodea</taxon>
        <taxon>Timematoidea</taxon>
        <taxon>Timematidae</taxon>
        <taxon>Timema</taxon>
    </lineage>
</organism>
<name>A0ABN7NLL7_TIMPD</name>
<reference evidence="2" key="1">
    <citation type="submission" date="2021-03" db="EMBL/GenBank/DDBJ databases">
        <authorList>
            <person name="Tran Van P."/>
        </authorList>
    </citation>
    <scope>NUCLEOTIDE SEQUENCE</scope>
</reference>
<dbReference type="PANTHER" id="PTHR34927:SF1">
    <property type="entry name" value="IQ DOMAIN-CONTAINING PROTEIN K"/>
    <property type="match status" value="1"/>
</dbReference>
<keyword evidence="3" id="KW-1185">Reference proteome</keyword>
<proteinExistence type="predicted"/>
<feature type="region of interest" description="Disordered" evidence="1">
    <location>
        <begin position="196"/>
        <end position="221"/>
    </location>
</feature>
<sequence>MEVPSKTMIDYLKWSNQEHERPNNAHSSRKTQSSLWEEICSENEEIRHAVLESIDSKKVTEPKVPDTDGPVDYLNKEIFPILLPALEAVLTKAKEWDCLEIQKSRFNGLDYLAEYLWNKNRRHPARQVDHWKDVFCIPFVKRWLKEHPRPLFPMSWLWNREEATLIIQSTVRGFLVRRRPEVQEMRQFWKAIREEKKRSSVDSERDVQEEKEIEVVELESK</sequence>
<dbReference type="PROSITE" id="PS50096">
    <property type="entry name" value="IQ"/>
    <property type="match status" value="1"/>
</dbReference>
<evidence type="ECO:0000313" key="2">
    <source>
        <dbReference type="EMBL" id="CAG2054060.1"/>
    </source>
</evidence>
<protein>
    <recommendedName>
        <fullName evidence="4">IQ domain-containing protein K</fullName>
    </recommendedName>
</protein>
<dbReference type="InterPro" id="IPR043408">
    <property type="entry name" value="IQCK"/>
</dbReference>
<dbReference type="EMBL" id="CAJPIN010000944">
    <property type="protein sequence ID" value="CAG2054060.1"/>
    <property type="molecule type" value="Genomic_DNA"/>
</dbReference>
<comment type="caution">
    <text evidence="2">The sequence shown here is derived from an EMBL/GenBank/DDBJ whole genome shotgun (WGS) entry which is preliminary data.</text>
</comment>
<evidence type="ECO:0000313" key="3">
    <source>
        <dbReference type="Proteomes" id="UP001153148"/>
    </source>
</evidence>
<dbReference type="PANTHER" id="PTHR34927">
    <property type="entry name" value="IQ DOMAIN-CONTAINING PROTEIN K"/>
    <property type="match status" value="1"/>
</dbReference>
<dbReference type="InterPro" id="IPR000048">
    <property type="entry name" value="IQ_motif_EF-hand-BS"/>
</dbReference>
<dbReference type="CDD" id="cd22969">
    <property type="entry name" value="DD_IQCK"/>
    <property type="match status" value="1"/>
</dbReference>